<dbReference type="AlphaFoldDB" id="A0A726XV06"/>
<sequence length="128" mass="12919">MATIIAPSVRDTVYQGPLGNASLAEASVTLKGAAAGDIVQLFDLPGGLRIYGIQIISSALGANVKGTFQIADRVLVADKNLAAAGNTVSSVQPFTVPDNGGILEMVISGGDATGTLTVILQYTSTGNI</sequence>
<reference evidence="1" key="2">
    <citation type="submission" date="2018-07" db="EMBL/GenBank/DDBJ databases">
        <authorList>
            <consortium name="NCBI Pathogen Detection Project"/>
        </authorList>
    </citation>
    <scope>NUCLEOTIDE SEQUENCE</scope>
    <source>
        <strain evidence="1">BCW_2640</strain>
    </source>
</reference>
<evidence type="ECO:0000313" key="1">
    <source>
        <dbReference type="EMBL" id="HAE1795872.1"/>
    </source>
</evidence>
<proteinExistence type="predicted"/>
<comment type="caution">
    <text evidence="1">The sequence shown here is derived from an EMBL/GenBank/DDBJ whole genome shotgun (WGS) entry which is preliminary data.</text>
</comment>
<organism evidence="1">
    <name type="scientific">Salmonella enterica subsp. enterica serovar Ank</name>
    <dbReference type="NCBI Taxonomy" id="1173578"/>
    <lineage>
        <taxon>Bacteria</taxon>
        <taxon>Pseudomonadati</taxon>
        <taxon>Pseudomonadota</taxon>
        <taxon>Gammaproteobacteria</taxon>
        <taxon>Enterobacterales</taxon>
        <taxon>Enterobacteriaceae</taxon>
        <taxon>Salmonella</taxon>
    </lineage>
</organism>
<dbReference type="EMBL" id="DAARBX010000033">
    <property type="protein sequence ID" value="HAE1795872.1"/>
    <property type="molecule type" value="Genomic_DNA"/>
</dbReference>
<name>A0A726XV06_SALET</name>
<accession>A0A726XV06</accession>
<protein>
    <submittedName>
        <fullName evidence="1">Uncharacterized protein</fullName>
    </submittedName>
</protein>
<reference evidence="1" key="1">
    <citation type="journal article" date="2018" name="Genome Biol.">
        <title>SKESA: strategic k-mer extension for scrupulous assemblies.</title>
        <authorList>
            <person name="Souvorov A."/>
            <person name="Agarwala R."/>
            <person name="Lipman D.J."/>
        </authorList>
    </citation>
    <scope>NUCLEOTIDE SEQUENCE</scope>
    <source>
        <strain evidence="1">BCW_2640</strain>
    </source>
</reference>
<gene>
    <name evidence="1" type="ORF">G3V02_004682</name>
</gene>